<sequence length="133" mass="14652">MKQRRMFSILGMLILAVGAVVLTVSCGKVPSKYIGNYSGTWHISGEEGKFEGKWEGSVDKNGKFDMKFFIEDKTVNTTLTVLKTGSFSGSVVIVNDNGQEDKFDIKGMIKDKKVTGTIYEDDKESGIIIGKKN</sequence>
<proteinExistence type="predicted"/>
<dbReference type="AlphaFoldDB" id="S5ZXZ4"/>
<dbReference type="PATRIC" id="fig|1291379.3.peg.351"/>
<dbReference type="EMBL" id="CP004120">
    <property type="protein sequence ID" value="AGT42848.1"/>
    <property type="molecule type" value="Genomic_DNA"/>
</dbReference>
<gene>
    <name evidence="1" type="ORF">TPE_0352</name>
</gene>
<dbReference type="PROSITE" id="PS51257">
    <property type="entry name" value="PROKAR_LIPOPROTEIN"/>
    <property type="match status" value="1"/>
</dbReference>
<dbReference type="HOGENOM" id="CLU_1905843_0_0_12"/>
<dbReference type="RefSeq" id="WP_020964148.1">
    <property type="nucleotide sequence ID" value="NC_022097.1"/>
</dbReference>
<reference evidence="1 2" key="1">
    <citation type="journal article" date="2013" name="PLoS ONE">
        <title>Genome-Wide Relatedness of Treponema pedis, from Gingiva and Necrotic Skin Lesions of Pigs, with the Human Oral Pathogen Treponema denticola.</title>
        <authorList>
            <person name="Svartstrom O."/>
            <person name="Mushtaq M."/>
            <person name="Pringle M."/>
            <person name="Segerman B."/>
        </authorList>
    </citation>
    <scope>NUCLEOTIDE SEQUENCE [LARGE SCALE GENOMIC DNA]</scope>
    <source>
        <strain evidence="1">T A4</strain>
    </source>
</reference>
<evidence type="ECO:0000313" key="2">
    <source>
        <dbReference type="Proteomes" id="UP000015620"/>
    </source>
</evidence>
<keyword evidence="2" id="KW-1185">Reference proteome</keyword>
<evidence type="ECO:0008006" key="3">
    <source>
        <dbReference type="Google" id="ProtNLM"/>
    </source>
</evidence>
<evidence type="ECO:0000313" key="1">
    <source>
        <dbReference type="EMBL" id="AGT42848.1"/>
    </source>
</evidence>
<dbReference type="GeneID" id="301089058"/>
<dbReference type="STRING" id="1291379.TPE_0352"/>
<dbReference type="Proteomes" id="UP000015620">
    <property type="component" value="Chromosome"/>
</dbReference>
<organism evidence="1 2">
    <name type="scientific">Treponema pedis str. T A4</name>
    <dbReference type="NCBI Taxonomy" id="1291379"/>
    <lineage>
        <taxon>Bacteria</taxon>
        <taxon>Pseudomonadati</taxon>
        <taxon>Spirochaetota</taxon>
        <taxon>Spirochaetia</taxon>
        <taxon>Spirochaetales</taxon>
        <taxon>Treponemataceae</taxon>
        <taxon>Treponema</taxon>
    </lineage>
</organism>
<name>S5ZXZ4_9SPIR</name>
<accession>S5ZXZ4</accession>
<protein>
    <recommendedName>
        <fullName evidence="3">Lipoprotein</fullName>
    </recommendedName>
</protein>
<dbReference type="KEGG" id="tped:TPE_0352"/>